<dbReference type="Pfam" id="PF00462">
    <property type="entry name" value="Glutaredoxin"/>
    <property type="match status" value="1"/>
</dbReference>
<evidence type="ECO:0000256" key="1">
    <source>
        <dbReference type="SAM" id="SignalP"/>
    </source>
</evidence>
<dbReference type="PANTHER" id="PTHR34386">
    <property type="entry name" value="GLUTAREDOXIN"/>
    <property type="match status" value="1"/>
</dbReference>
<dbReference type="GO" id="GO:0009055">
    <property type="term" value="F:electron transfer activity"/>
    <property type="evidence" value="ECO:0007669"/>
    <property type="project" value="TreeGrafter"/>
</dbReference>
<sequence>MMKPRYCLVLLVLLLPAHAQIYKWVDENGKVHYSDSRNKPAGQSAKKLDLKINTYTNVSYQLEKKRTEKVVMYSASWCGYCKKARKYFVANNIPFIEYDIEKNKKANREHKRMGATGVPVILYGNKRMNGFSVNGFKRIYKPKSKP</sequence>
<reference evidence="4 5" key="1">
    <citation type="submission" date="2020-08" db="EMBL/GenBank/DDBJ databases">
        <title>Genomic Encyclopedia of Type Strains, Phase IV (KMG-IV): sequencing the most valuable type-strain genomes for metagenomic binning, comparative biology and taxonomic classification.</title>
        <authorList>
            <person name="Goeker M."/>
        </authorList>
    </citation>
    <scope>NUCLEOTIDE SEQUENCE [LARGE SCALE GENOMIC DNA]</scope>
    <source>
        <strain evidence="4 5">DSM 22368</strain>
    </source>
</reference>
<dbReference type="CDD" id="cd02976">
    <property type="entry name" value="NrdH"/>
    <property type="match status" value="1"/>
</dbReference>
<proteinExistence type="predicted"/>
<dbReference type="Gene3D" id="3.40.30.10">
    <property type="entry name" value="Glutaredoxin"/>
    <property type="match status" value="1"/>
</dbReference>
<dbReference type="PANTHER" id="PTHR34386:SF1">
    <property type="entry name" value="GLUTAREDOXIN-LIKE PROTEIN NRDH"/>
    <property type="match status" value="1"/>
</dbReference>
<dbReference type="InterPro" id="IPR002109">
    <property type="entry name" value="Glutaredoxin"/>
</dbReference>
<accession>A0A7X0JXQ0</accession>
<dbReference type="Pfam" id="PF13511">
    <property type="entry name" value="DUF4124"/>
    <property type="match status" value="1"/>
</dbReference>
<feature type="signal peptide" evidence="1">
    <location>
        <begin position="1"/>
        <end position="19"/>
    </location>
</feature>
<dbReference type="RefSeq" id="WP_208020260.1">
    <property type="nucleotide sequence ID" value="NZ_JAAONY010000003.1"/>
</dbReference>
<evidence type="ECO:0000259" key="2">
    <source>
        <dbReference type="Pfam" id="PF00462"/>
    </source>
</evidence>
<evidence type="ECO:0000313" key="4">
    <source>
        <dbReference type="EMBL" id="MBB6523435.1"/>
    </source>
</evidence>
<gene>
    <name evidence="4" type="ORF">HNR48_003737</name>
</gene>
<feature type="domain" description="DUF4124" evidence="3">
    <location>
        <begin position="9"/>
        <end position="50"/>
    </location>
</feature>
<dbReference type="EMBL" id="JACHHT010000003">
    <property type="protein sequence ID" value="MBB6523435.1"/>
    <property type="molecule type" value="Genomic_DNA"/>
</dbReference>
<protein>
    <submittedName>
        <fullName evidence="4">Glutaredoxin</fullName>
    </submittedName>
</protein>
<keyword evidence="5" id="KW-1185">Reference proteome</keyword>
<feature type="chain" id="PRO_5030529300" evidence="1">
    <location>
        <begin position="20"/>
        <end position="146"/>
    </location>
</feature>
<dbReference type="InterPro" id="IPR036249">
    <property type="entry name" value="Thioredoxin-like_sf"/>
</dbReference>
<name>A0A7X0JXQ0_9GAMM</name>
<keyword evidence="1" id="KW-0732">Signal</keyword>
<dbReference type="InParanoid" id="A0A7X0JXQ0"/>
<dbReference type="InterPro" id="IPR051548">
    <property type="entry name" value="Grx-like_ET"/>
</dbReference>
<dbReference type="Proteomes" id="UP000528457">
    <property type="component" value="Unassembled WGS sequence"/>
</dbReference>
<feature type="domain" description="Glutaredoxin" evidence="2">
    <location>
        <begin position="70"/>
        <end position="126"/>
    </location>
</feature>
<evidence type="ECO:0000313" key="5">
    <source>
        <dbReference type="Proteomes" id="UP000528457"/>
    </source>
</evidence>
<evidence type="ECO:0000259" key="3">
    <source>
        <dbReference type="Pfam" id="PF13511"/>
    </source>
</evidence>
<dbReference type="SUPFAM" id="SSF52833">
    <property type="entry name" value="Thioredoxin-like"/>
    <property type="match status" value="1"/>
</dbReference>
<dbReference type="GO" id="GO:0045454">
    <property type="term" value="P:cell redox homeostasis"/>
    <property type="evidence" value="ECO:0007669"/>
    <property type="project" value="TreeGrafter"/>
</dbReference>
<dbReference type="AlphaFoldDB" id="A0A7X0JXQ0"/>
<dbReference type="InterPro" id="IPR025392">
    <property type="entry name" value="DUF4124"/>
</dbReference>
<comment type="caution">
    <text evidence="4">The sequence shown here is derived from an EMBL/GenBank/DDBJ whole genome shotgun (WGS) entry which is preliminary data.</text>
</comment>
<dbReference type="PROSITE" id="PS51354">
    <property type="entry name" value="GLUTAREDOXIN_2"/>
    <property type="match status" value="1"/>
</dbReference>
<organism evidence="4 5">
    <name type="scientific">Pseudoteredinibacter isoporae</name>
    <dbReference type="NCBI Taxonomy" id="570281"/>
    <lineage>
        <taxon>Bacteria</taxon>
        <taxon>Pseudomonadati</taxon>
        <taxon>Pseudomonadota</taxon>
        <taxon>Gammaproteobacteria</taxon>
        <taxon>Cellvibrionales</taxon>
        <taxon>Cellvibrionaceae</taxon>
        <taxon>Pseudoteredinibacter</taxon>
    </lineage>
</organism>